<reference evidence="2 3" key="1">
    <citation type="submission" date="2024-01" db="EMBL/GenBank/DDBJ databases">
        <title>A telomere-to-telomere, gap-free genome of sweet tea (Lithocarpus litseifolius).</title>
        <authorList>
            <person name="Zhou J."/>
        </authorList>
    </citation>
    <scope>NUCLEOTIDE SEQUENCE [LARGE SCALE GENOMIC DNA]</scope>
    <source>
        <strain evidence="2">Zhou-2022a</strain>
        <tissue evidence="2">Leaf</tissue>
    </source>
</reference>
<evidence type="ECO:0008006" key="4">
    <source>
        <dbReference type="Google" id="ProtNLM"/>
    </source>
</evidence>
<evidence type="ECO:0000256" key="1">
    <source>
        <dbReference type="SAM" id="MobiDB-lite"/>
    </source>
</evidence>
<evidence type="ECO:0000313" key="3">
    <source>
        <dbReference type="Proteomes" id="UP001459277"/>
    </source>
</evidence>
<evidence type="ECO:0000313" key="2">
    <source>
        <dbReference type="EMBL" id="KAL0012565.1"/>
    </source>
</evidence>
<proteinExistence type="predicted"/>
<feature type="compositionally biased region" description="Basic and acidic residues" evidence="1">
    <location>
        <begin position="292"/>
        <end position="304"/>
    </location>
</feature>
<dbReference type="SUPFAM" id="SSF74788">
    <property type="entry name" value="Cullin repeat-like"/>
    <property type="match status" value="1"/>
</dbReference>
<keyword evidence="3" id="KW-1185">Reference proteome</keyword>
<comment type="caution">
    <text evidence="2">The sequence shown here is derived from an EMBL/GenBank/DDBJ whole genome shotgun (WGS) entry which is preliminary data.</text>
</comment>
<dbReference type="InterPro" id="IPR016159">
    <property type="entry name" value="Cullin_repeat-like_dom_sf"/>
</dbReference>
<protein>
    <recommendedName>
        <fullName evidence="4">Reverse transcriptase zinc-binding domain-containing protein</fullName>
    </recommendedName>
</protein>
<feature type="region of interest" description="Disordered" evidence="1">
    <location>
        <begin position="292"/>
        <end position="313"/>
    </location>
</feature>
<gene>
    <name evidence="2" type="ORF">SO802_007673</name>
</gene>
<organism evidence="2 3">
    <name type="scientific">Lithocarpus litseifolius</name>
    <dbReference type="NCBI Taxonomy" id="425828"/>
    <lineage>
        <taxon>Eukaryota</taxon>
        <taxon>Viridiplantae</taxon>
        <taxon>Streptophyta</taxon>
        <taxon>Embryophyta</taxon>
        <taxon>Tracheophyta</taxon>
        <taxon>Spermatophyta</taxon>
        <taxon>Magnoliopsida</taxon>
        <taxon>eudicotyledons</taxon>
        <taxon>Gunneridae</taxon>
        <taxon>Pentapetalae</taxon>
        <taxon>rosids</taxon>
        <taxon>fabids</taxon>
        <taxon>Fagales</taxon>
        <taxon>Fagaceae</taxon>
        <taxon>Lithocarpus</taxon>
    </lineage>
</organism>
<accession>A0AAW2DTH4</accession>
<dbReference type="EMBL" id="JAZDWU010000002">
    <property type="protein sequence ID" value="KAL0012565.1"/>
    <property type="molecule type" value="Genomic_DNA"/>
</dbReference>
<dbReference type="Proteomes" id="UP001459277">
    <property type="component" value="Unassembled WGS sequence"/>
</dbReference>
<sequence>MDFVDWYIMCHCNGETIDHLLLHCSKAYRLWSLVFRSFEISWVLPKSVAVMLFGWQNWLGKHLSSIWNLAPLCLIWCLWKEQNRRTFEDMDSPDDQLLASFISSLFDCSRAWGLTSNGEMDPKISDFEIARIFKGDQIQDKTTRVIGTYFSLTTLSLSLNPNQKIPTSKTHLFVFFLLALGESAASRSVASKDIDNFLSSLTNDNGVSVEIPELVKKYLDLVESKVFGEGRAKWSLVPDELSAFLESLDWDSKLTKSLQESKPKEEKSESSGSLINPIGGIQQRAVLYLEEESKTAESESESTKSEAFPGYSDDFVSSLSKITKQMISGGYKSECC</sequence>
<dbReference type="Gene3D" id="1.20.1280.170">
    <property type="entry name" value="Exocyst complex component Exo70"/>
    <property type="match status" value="1"/>
</dbReference>
<name>A0AAW2DTH4_9ROSI</name>
<dbReference type="AlphaFoldDB" id="A0AAW2DTH4"/>